<evidence type="ECO:0000313" key="2">
    <source>
        <dbReference type="Proteomes" id="UP000217790"/>
    </source>
</evidence>
<reference evidence="2" key="1">
    <citation type="journal article" date="2017" name="Nat. Ecol. Evol.">
        <title>Genome expansion and lineage-specific genetic innovations in the forest pathogenic fungi Armillaria.</title>
        <authorList>
            <person name="Sipos G."/>
            <person name="Prasanna A.N."/>
            <person name="Walter M.C."/>
            <person name="O'Connor E."/>
            <person name="Balint B."/>
            <person name="Krizsan K."/>
            <person name="Kiss B."/>
            <person name="Hess J."/>
            <person name="Varga T."/>
            <person name="Slot J."/>
            <person name="Riley R."/>
            <person name="Boka B."/>
            <person name="Rigling D."/>
            <person name="Barry K."/>
            <person name="Lee J."/>
            <person name="Mihaltcheva S."/>
            <person name="LaButti K."/>
            <person name="Lipzen A."/>
            <person name="Waldron R."/>
            <person name="Moloney N.M."/>
            <person name="Sperisen C."/>
            <person name="Kredics L."/>
            <person name="Vagvoelgyi C."/>
            <person name="Patrignani A."/>
            <person name="Fitzpatrick D."/>
            <person name="Nagy I."/>
            <person name="Doyle S."/>
            <person name="Anderson J.B."/>
            <person name="Grigoriev I.V."/>
            <person name="Gueldener U."/>
            <person name="Muensterkoetter M."/>
            <person name="Nagy L.G."/>
        </authorList>
    </citation>
    <scope>NUCLEOTIDE SEQUENCE [LARGE SCALE GENOMIC DNA]</scope>
    <source>
        <strain evidence="2">Ar21-2</strain>
    </source>
</reference>
<proteinExistence type="predicted"/>
<keyword evidence="2" id="KW-1185">Reference proteome</keyword>
<accession>A0A2H3DCJ4</accession>
<dbReference type="InParanoid" id="A0A2H3DCJ4"/>
<organism evidence="1 2">
    <name type="scientific">Armillaria gallica</name>
    <name type="common">Bulbous honey fungus</name>
    <name type="synonym">Armillaria bulbosa</name>
    <dbReference type="NCBI Taxonomy" id="47427"/>
    <lineage>
        <taxon>Eukaryota</taxon>
        <taxon>Fungi</taxon>
        <taxon>Dikarya</taxon>
        <taxon>Basidiomycota</taxon>
        <taxon>Agaricomycotina</taxon>
        <taxon>Agaricomycetes</taxon>
        <taxon>Agaricomycetidae</taxon>
        <taxon>Agaricales</taxon>
        <taxon>Marasmiineae</taxon>
        <taxon>Physalacriaceae</taxon>
        <taxon>Armillaria</taxon>
    </lineage>
</organism>
<protein>
    <submittedName>
        <fullName evidence="1">Uncharacterized protein</fullName>
    </submittedName>
</protein>
<gene>
    <name evidence="1" type="ORF">ARMGADRAFT_362680</name>
</gene>
<dbReference type="EMBL" id="KZ293672">
    <property type="protein sequence ID" value="PBK88598.1"/>
    <property type="molecule type" value="Genomic_DNA"/>
</dbReference>
<dbReference type="Proteomes" id="UP000217790">
    <property type="component" value="Unassembled WGS sequence"/>
</dbReference>
<evidence type="ECO:0000313" key="1">
    <source>
        <dbReference type="EMBL" id="PBK88598.1"/>
    </source>
</evidence>
<name>A0A2H3DCJ4_ARMGA</name>
<sequence length="138" mass="15136">MDDHLWCAEFQGTDANDIPEVALDVWVEIPSRLLQRDIAYLDLHSGCLSEERIMRVPPSIRVFGSRNSDSVREGYAGLPLAALSTLTRVEQISRADETGGCVHAEGGVYGTDVAVDGDGFWTSDLRCSIHEGPETCIR</sequence>
<dbReference type="AlphaFoldDB" id="A0A2H3DCJ4"/>